<evidence type="ECO:0000256" key="4">
    <source>
        <dbReference type="RuleBase" id="RU003513"/>
    </source>
</evidence>
<dbReference type="Proteomes" id="UP000009374">
    <property type="component" value="Unassembled WGS sequence"/>
</dbReference>
<dbReference type="InterPro" id="IPR003331">
    <property type="entry name" value="UDP_GlcNAc_Epimerase_2_dom"/>
</dbReference>
<evidence type="ECO:0000259" key="5">
    <source>
        <dbReference type="Pfam" id="PF02350"/>
    </source>
</evidence>
<evidence type="ECO:0000256" key="3">
    <source>
        <dbReference type="ARBA" id="ARBA00038858"/>
    </source>
</evidence>
<protein>
    <recommendedName>
        <fullName evidence="3">UDP-N-acetylglucosamine 2-epimerase (non-hydrolyzing)</fullName>
        <ecNumber evidence="3">5.1.3.14</ecNumber>
    </recommendedName>
</protein>
<dbReference type="InterPro" id="IPR029767">
    <property type="entry name" value="WecB-like"/>
</dbReference>
<proteinExistence type="inferred from homology"/>
<dbReference type="Gene3D" id="3.40.50.2000">
    <property type="entry name" value="Glycogen Phosphorylase B"/>
    <property type="match status" value="2"/>
</dbReference>
<keyword evidence="1 4" id="KW-0413">Isomerase</keyword>
<keyword evidence="7" id="KW-1185">Reference proteome</keyword>
<dbReference type="CDD" id="cd03786">
    <property type="entry name" value="GTB_UDP-GlcNAc_2-Epimerase"/>
    <property type="match status" value="1"/>
</dbReference>
<name>C6HY22_9BACT</name>
<evidence type="ECO:0000313" key="6">
    <source>
        <dbReference type="EMBL" id="EES52497.1"/>
    </source>
</evidence>
<evidence type="ECO:0000313" key="7">
    <source>
        <dbReference type="Proteomes" id="UP000009374"/>
    </source>
</evidence>
<dbReference type="GO" id="GO:0008761">
    <property type="term" value="F:UDP-N-acetylglucosamine 2-epimerase activity"/>
    <property type="evidence" value="ECO:0007669"/>
    <property type="project" value="UniProtKB-EC"/>
</dbReference>
<comment type="similarity">
    <text evidence="2 4">Belongs to the UDP-N-acetylglucosamine 2-epimerase family.</text>
</comment>
<dbReference type="EMBL" id="GG693876">
    <property type="protein sequence ID" value="EES52497.1"/>
    <property type="molecule type" value="Genomic_DNA"/>
</dbReference>
<accession>C6HY22</accession>
<feature type="domain" description="UDP-N-acetylglucosamine 2-epimerase" evidence="5">
    <location>
        <begin position="26"/>
        <end position="364"/>
    </location>
</feature>
<dbReference type="PANTHER" id="PTHR43174">
    <property type="entry name" value="UDP-N-ACETYLGLUCOSAMINE 2-EPIMERASE"/>
    <property type="match status" value="1"/>
</dbReference>
<organism evidence="6 7">
    <name type="scientific">Leptospirillum ferrodiazotrophum</name>
    <dbReference type="NCBI Taxonomy" id="412449"/>
    <lineage>
        <taxon>Bacteria</taxon>
        <taxon>Pseudomonadati</taxon>
        <taxon>Nitrospirota</taxon>
        <taxon>Nitrospiria</taxon>
        <taxon>Nitrospirales</taxon>
        <taxon>Nitrospiraceae</taxon>
        <taxon>Leptospirillum</taxon>
    </lineage>
</organism>
<dbReference type="EC" id="5.1.3.14" evidence="3"/>
<evidence type="ECO:0000256" key="1">
    <source>
        <dbReference type="ARBA" id="ARBA00023235"/>
    </source>
</evidence>
<dbReference type="AlphaFoldDB" id="C6HY22"/>
<dbReference type="Pfam" id="PF02350">
    <property type="entry name" value="Epimerase_2"/>
    <property type="match status" value="1"/>
</dbReference>
<dbReference type="SUPFAM" id="SSF53756">
    <property type="entry name" value="UDP-Glycosyltransferase/glycogen phosphorylase"/>
    <property type="match status" value="1"/>
</dbReference>
<gene>
    <name evidence="6" type="ORF">UBAL3_93670010</name>
</gene>
<reference evidence="6 7" key="1">
    <citation type="journal article" date="2009" name="Appl. Environ. Microbiol.">
        <title>Community genomic and proteomic analyses of chemoautotrophic iron-oxidizing "Leptospirillum rubarum" (Group II) and "Leptospirillum ferrodiazotrophum" (Group III) bacteria in acid mine drainage biofilms.</title>
        <authorList>
            <person name="Goltsman D.S."/>
            <person name="Denef V.J."/>
            <person name="Singer S.W."/>
            <person name="VerBerkmoes N.C."/>
            <person name="Lefsrud M."/>
            <person name="Mueller R.S."/>
            <person name="Dick G.J."/>
            <person name="Sun C.L."/>
            <person name="Wheeler K.E."/>
            <person name="Zemla A."/>
            <person name="Baker B.J."/>
            <person name="Hauser L."/>
            <person name="Land M."/>
            <person name="Shah M.B."/>
            <person name="Thelen M.P."/>
            <person name="Hettich R.L."/>
            <person name="Banfield J.F."/>
        </authorList>
    </citation>
    <scope>NUCLEOTIDE SEQUENCE [LARGE SCALE GENOMIC DNA]</scope>
</reference>
<dbReference type="NCBIfam" id="TIGR00236">
    <property type="entry name" value="wecB"/>
    <property type="match status" value="1"/>
</dbReference>
<sequence length="374" mass="41364">MKVLVILGTRPEVIKLAPVISELRGRTDTIICSTGQHRELAKQAMEAFSVHPDISLDAMSPGNSLNILSSKILESIDSVLQKVNPDWIIVQGDTTTAFCAGLAGFHRQFRVAHVEAGLRTGSLAHPFPEEANRSLLARIASRHFAPTQFARKNLLAEGINDDLIYVTGNTIVDTITSVKSSWKETNLHLPDTIRPFIKDAPIVLVTCHRRENFGEVLQGICKMLRRLCIRYANYTWIFPLHLNPAVRHPVMNSLTDIPNLFLTDPLDYHSTLYLIERSVLIISDSGGIQEEAPSFGVPVVIMRSCTERMEGVSAGFATLAGQDPSDIEKAAVEWLESPSLRLDLKNRPNPYGDGMASKRIVSNLMGEPILPFHG</sequence>
<evidence type="ECO:0000256" key="2">
    <source>
        <dbReference type="ARBA" id="ARBA00038209"/>
    </source>
</evidence>
<dbReference type="PANTHER" id="PTHR43174:SF2">
    <property type="entry name" value="UDP-N-ACETYLGLUCOSAMINE 2-EPIMERASE"/>
    <property type="match status" value="1"/>
</dbReference>